<comment type="caution">
    <text evidence="2">The sequence shown here is derived from an EMBL/GenBank/DDBJ whole genome shotgun (WGS) entry which is preliminary data.</text>
</comment>
<feature type="compositionally biased region" description="Basic and acidic residues" evidence="1">
    <location>
        <begin position="54"/>
        <end position="64"/>
    </location>
</feature>
<sequence>MTSFVTSGYDISVQATSNPVDQELPLVYTPTKKRRATVSASSPEASLGQSGSPSERKEKSRSHADLLQMRITPISTTDVALVRRVSSPLSPSSSRSAPSPPLDRNMFIDTTALSMKSLDSEQVTTPSPISKSFDELTSSPLHVEPYPPRKPSTQNIAVPDSPNQRRLEGVYDRFLMATSGVKRLGKGYQSDNAGPVHNTVQGITRPKSSRPFASIRRTPMPPPVSSDDVRRAASVDELGFMLYATTPATPSTPVLKDESQNTVTKMRRAIKAFVPGKSVSRRLTRHHA</sequence>
<evidence type="ECO:0000313" key="2">
    <source>
        <dbReference type="EMBL" id="KAK0464357.1"/>
    </source>
</evidence>
<feature type="region of interest" description="Disordered" evidence="1">
    <location>
        <begin position="85"/>
        <end position="105"/>
    </location>
</feature>
<name>A0AA39NEW1_ARMTA</name>
<dbReference type="GeneID" id="85349010"/>
<feature type="compositionally biased region" description="Low complexity" evidence="1">
    <location>
        <begin position="85"/>
        <end position="97"/>
    </location>
</feature>
<protein>
    <submittedName>
        <fullName evidence="2">Uncharacterized protein</fullName>
    </submittedName>
</protein>
<evidence type="ECO:0000313" key="3">
    <source>
        <dbReference type="Proteomes" id="UP001175211"/>
    </source>
</evidence>
<dbReference type="RefSeq" id="XP_060335478.1">
    <property type="nucleotide sequence ID" value="XM_060465462.1"/>
</dbReference>
<gene>
    <name evidence="2" type="ORF">EV420DRAFT_1038045</name>
</gene>
<dbReference type="Proteomes" id="UP001175211">
    <property type="component" value="Unassembled WGS sequence"/>
</dbReference>
<feature type="region of interest" description="Disordered" evidence="1">
    <location>
        <begin position="118"/>
        <end position="139"/>
    </location>
</feature>
<reference evidence="2" key="1">
    <citation type="submission" date="2023-06" db="EMBL/GenBank/DDBJ databases">
        <authorList>
            <consortium name="Lawrence Berkeley National Laboratory"/>
            <person name="Ahrendt S."/>
            <person name="Sahu N."/>
            <person name="Indic B."/>
            <person name="Wong-Bajracharya J."/>
            <person name="Merenyi Z."/>
            <person name="Ke H.-M."/>
            <person name="Monk M."/>
            <person name="Kocsube S."/>
            <person name="Drula E."/>
            <person name="Lipzen A."/>
            <person name="Balint B."/>
            <person name="Henrissat B."/>
            <person name="Andreopoulos B."/>
            <person name="Martin F.M."/>
            <person name="Harder C.B."/>
            <person name="Rigling D."/>
            <person name="Ford K.L."/>
            <person name="Foster G.D."/>
            <person name="Pangilinan J."/>
            <person name="Papanicolaou A."/>
            <person name="Barry K."/>
            <person name="LaButti K."/>
            <person name="Viragh M."/>
            <person name="Koriabine M."/>
            <person name="Yan M."/>
            <person name="Riley R."/>
            <person name="Champramary S."/>
            <person name="Plett K.L."/>
            <person name="Tsai I.J."/>
            <person name="Slot J."/>
            <person name="Sipos G."/>
            <person name="Plett J."/>
            <person name="Nagy L.G."/>
            <person name="Grigoriev I.V."/>
        </authorList>
    </citation>
    <scope>NUCLEOTIDE SEQUENCE</scope>
    <source>
        <strain evidence="2">CCBAS 213</strain>
    </source>
</reference>
<evidence type="ECO:0000256" key="1">
    <source>
        <dbReference type="SAM" id="MobiDB-lite"/>
    </source>
</evidence>
<proteinExistence type="predicted"/>
<keyword evidence="3" id="KW-1185">Reference proteome</keyword>
<dbReference type="EMBL" id="JAUEPS010000006">
    <property type="protein sequence ID" value="KAK0464357.1"/>
    <property type="molecule type" value="Genomic_DNA"/>
</dbReference>
<feature type="compositionally biased region" description="Polar residues" evidence="1">
    <location>
        <begin position="38"/>
        <end position="53"/>
    </location>
</feature>
<feature type="region of interest" description="Disordered" evidence="1">
    <location>
        <begin position="1"/>
        <end position="70"/>
    </location>
</feature>
<dbReference type="AlphaFoldDB" id="A0AA39NEW1"/>
<accession>A0AA39NEW1</accession>
<organism evidence="2 3">
    <name type="scientific">Armillaria tabescens</name>
    <name type="common">Ringless honey mushroom</name>
    <name type="synonym">Agaricus tabescens</name>
    <dbReference type="NCBI Taxonomy" id="1929756"/>
    <lineage>
        <taxon>Eukaryota</taxon>
        <taxon>Fungi</taxon>
        <taxon>Dikarya</taxon>
        <taxon>Basidiomycota</taxon>
        <taxon>Agaricomycotina</taxon>
        <taxon>Agaricomycetes</taxon>
        <taxon>Agaricomycetidae</taxon>
        <taxon>Agaricales</taxon>
        <taxon>Marasmiineae</taxon>
        <taxon>Physalacriaceae</taxon>
        <taxon>Desarmillaria</taxon>
    </lineage>
</organism>
<feature type="compositionally biased region" description="Polar residues" evidence="1">
    <location>
        <begin position="120"/>
        <end position="139"/>
    </location>
</feature>